<dbReference type="Pfam" id="PF07714">
    <property type="entry name" value="PK_Tyr_Ser-Thr"/>
    <property type="match status" value="1"/>
</dbReference>
<dbReference type="InterPro" id="IPR001245">
    <property type="entry name" value="Ser-Thr/Tyr_kinase_cat_dom"/>
</dbReference>
<dbReference type="STRING" id="44941.A0A397UUD6"/>
<name>A0A397UUD6_9GLOM</name>
<dbReference type="InterPro" id="IPR000719">
    <property type="entry name" value="Prot_kinase_dom"/>
</dbReference>
<dbReference type="GO" id="GO:0004674">
    <property type="term" value="F:protein serine/threonine kinase activity"/>
    <property type="evidence" value="ECO:0007669"/>
    <property type="project" value="TreeGrafter"/>
</dbReference>
<dbReference type="Gene3D" id="1.10.510.10">
    <property type="entry name" value="Transferase(Phosphotransferase) domain 1"/>
    <property type="match status" value="1"/>
</dbReference>
<dbReference type="SUPFAM" id="SSF56112">
    <property type="entry name" value="Protein kinase-like (PK-like)"/>
    <property type="match status" value="1"/>
</dbReference>
<proteinExistence type="predicted"/>
<dbReference type="Proteomes" id="UP000266673">
    <property type="component" value="Unassembled WGS sequence"/>
</dbReference>
<keyword evidence="2" id="KW-0808">Transferase</keyword>
<evidence type="ECO:0000313" key="3">
    <source>
        <dbReference type="Proteomes" id="UP000266673"/>
    </source>
</evidence>
<sequence>MKYTRSRNELCGVNIKILHGIKTCDLFIKELTNYMQQKGSAIYGITQSTKTNRYAIVIPDEFNSRRNKSYGICKYCNYYNTSPAWCQSCDPWRAALEWTNKNKDINNIIKEFIKENQFKAIEYENVIEWISFEELINLKEIKEESELVFMATWVKGVRTIKGESGKFKQSRTISSVDLMKLNYSQTSTLELLENFKNHMQSKKYRIHGISQNTETGQYMLVIDFYSNKRMPVNGICEYCKRYNTSPAWCYLCDPPKVVQETSGDKKIDNCIKEFQLRATAFETVIEWIPFNRLNSIKIIGKGGFGTVYSSIWLDGKRMVEGDDSLGYVRYRIKSCEVALKTLPGSQTSSSEFLNEFKNHVQCRLEGSALEVYGLTQNTENGQYMMVYQYANRGNLHDFLTKNFRELVWQNKLKQLENISYDLSRIHITGLIHDDFHSGNILLNQNIDGSIISYITDLGLSRKQNEHDTRKDVYGVMPYVAPEILIGRKHTQEADIYSLGVIMAEVTTGKRPYYETNFDTELALDIICNGIRPEFAEGTPDCYVELAKQCMNSNPQMRPNAEYVHLKISQWKTILDAKILTDKEELDIKKKFIDADNLIKKTSLMLLSSPQNKYSSKLIDVQGIIESQSHSITKQMASSNS</sequence>
<dbReference type="GO" id="GO:0005524">
    <property type="term" value="F:ATP binding"/>
    <property type="evidence" value="ECO:0007669"/>
    <property type="project" value="InterPro"/>
</dbReference>
<protein>
    <submittedName>
        <fullName evidence="2">Kinase-like domain-containing protein</fullName>
    </submittedName>
</protein>
<evidence type="ECO:0000313" key="2">
    <source>
        <dbReference type="EMBL" id="RIB12797.1"/>
    </source>
</evidence>
<keyword evidence="2" id="KW-0418">Kinase</keyword>
<dbReference type="PROSITE" id="PS50011">
    <property type="entry name" value="PROTEIN_KINASE_DOM"/>
    <property type="match status" value="1"/>
</dbReference>
<evidence type="ECO:0000259" key="1">
    <source>
        <dbReference type="PROSITE" id="PS50011"/>
    </source>
</evidence>
<accession>A0A397UUD6</accession>
<organism evidence="2 3">
    <name type="scientific">Gigaspora rosea</name>
    <dbReference type="NCBI Taxonomy" id="44941"/>
    <lineage>
        <taxon>Eukaryota</taxon>
        <taxon>Fungi</taxon>
        <taxon>Fungi incertae sedis</taxon>
        <taxon>Mucoromycota</taxon>
        <taxon>Glomeromycotina</taxon>
        <taxon>Glomeromycetes</taxon>
        <taxon>Diversisporales</taxon>
        <taxon>Gigasporaceae</taxon>
        <taxon>Gigaspora</taxon>
    </lineage>
</organism>
<dbReference type="PANTHER" id="PTHR44329">
    <property type="entry name" value="SERINE/THREONINE-PROTEIN KINASE TNNI3K-RELATED"/>
    <property type="match status" value="1"/>
</dbReference>
<dbReference type="InterPro" id="IPR051681">
    <property type="entry name" value="Ser/Thr_Kinases-Pseudokinases"/>
</dbReference>
<dbReference type="EMBL" id="QKWP01000988">
    <property type="protein sequence ID" value="RIB12797.1"/>
    <property type="molecule type" value="Genomic_DNA"/>
</dbReference>
<dbReference type="AlphaFoldDB" id="A0A397UUD6"/>
<dbReference type="InterPro" id="IPR011009">
    <property type="entry name" value="Kinase-like_dom_sf"/>
</dbReference>
<reference evidence="2 3" key="1">
    <citation type="submission" date="2018-06" db="EMBL/GenBank/DDBJ databases">
        <title>Comparative genomics reveals the genomic features of Rhizophagus irregularis, R. cerebriforme, R. diaphanum and Gigaspora rosea, and their symbiotic lifestyle signature.</title>
        <authorList>
            <person name="Morin E."/>
            <person name="San Clemente H."/>
            <person name="Chen E.C.H."/>
            <person name="De La Providencia I."/>
            <person name="Hainaut M."/>
            <person name="Kuo A."/>
            <person name="Kohler A."/>
            <person name="Murat C."/>
            <person name="Tang N."/>
            <person name="Roy S."/>
            <person name="Loubradou J."/>
            <person name="Henrissat B."/>
            <person name="Grigoriev I.V."/>
            <person name="Corradi N."/>
            <person name="Roux C."/>
            <person name="Martin F.M."/>
        </authorList>
    </citation>
    <scope>NUCLEOTIDE SEQUENCE [LARGE SCALE GENOMIC DNA]</scope>
    <source>
        <strain evidence="2 3">DAOM 194757</strain>
    </source>
</reference>
<gene>
    <name evidence="2" type="ORF">C2G38_1784751</name>
</gene>
<keyword evidence="3" id="KW-1185">Reference proteome</keyword>
<comment type="caution">
    <text evidence="2">The sequence shown here is derived from an EMBL/GenBank/DDBJ whole genome shotgun (WGS) entry which is preliminary data.</text>
</comment>
<feature type="domain" description="Protein kinase" evidence="1">
    <location>
        <begin position="293"/>
        <end position="567"/>
    </location>
</feature>